<feature type="domain" description="ATPase AAA-type core" evidence="1">
    <location>
        <begin position="84"/>
        <end position="181"/>
    </location>
</feature>
<evidence type="ECO:0000259" key="1">
    <source>
        <dbReference type="Pfam" id="PF13304"/>
    </source>
</evidence>
<dbReference type="GO" id="GO:0005524">
    <property type="term" value="F:ATP binding"/>
    <property type="evidence" value="ECO:0007669"/>
    <property type="project" value="InterPro"/>
</dbReference>
<accession>A0A4R0XUC1</accession>
<name>A0A4R0XUC1_9MOLU</name>
<comment type="caution">
    <text evidence="2">The sequence shown here is derived from an EMBL/GenBank/DDBJ whole genome shotgun (WGS) entry which is preliminary data.</text>
</comment>
<sequence length="239" mass="27966">INIKLTTLFEGSEYLVKLKQTKNNIFIETLFNNKKIKFEEVQKIFQKRMSFFSKSHNTIDSTLDKLLKIITKEKVESYLKIADPNIKELNVKKRKTISNVGTIMMEEGDSIFPKQLSSGTIKFMEIALFLEEKRGDVLLFDEIDNFLHPQIVLFLLRRAHYMNRNGKPTQIIFTTHNPMLINLLSYKQTFVIEDNSKVIKVSTINSMRQQSNFVKKYIENKISSHPSKSCMQQTLLEMM</sequence>
<dbReference type="OrthoDB" id="9809324at2"/>
<dbReference type="PANTHER" id="PTHR40396">
    <property type="entry name" value="ATPASE-LIKE PROTEIN"/>
    <property type="match status" value="1"/>
</dbReference>
<feature type="non-terminal residue" evidence="2">
    <location>
        <position position="1"/>
    </location>
</feature>
<evidence type="ECO:0000313" key="2">
    <source>
        <dbReference type="EMBL" id="TCG10461.1"/>
    </source>
</evidence>
<dbReference type="Proteomes" id="UP000294192">
    <property type="component" value="Unassembled WGS sequence"/>
</dbReference>
<gene>
    <name evidence="2" type="ORF">C4B24_04600</name>
</gene>
<keyword evidence="3" id="KW-1185">Reference proteome</keyword>
<dbReference type="Pfam" id="PF13304">
    <property type="entry name" value="AAA_21"/>
    <property type="match status" value="1"/>
</dbReference>
<dbReference type="EMBL" id="PSZO01000043">
    <property type="protein sequence ID" value="TCG10461.1"/>
    <property type="molecule type" value="Genomic_DNA"/>
</dbReference>
<dbReference type="PANTHER" id="PTHR40396:SF1">
    <property type="entry name" value="ATPASE AAA-TYPE CORE DOMAIN-CONTAINING PROTEIN"/>
    <property type="match status" value="1"/>
</dbReference>
<proteinExistence type="predicted"/>
<dbReference type="GO" id="GO:0016887">
    <property type="term" value="F:ATP hydrolysis activity"/>
    <property type="evidence" value="ECO:0007669"/>
    <property type="project" value="InterPro"/>
</dbReference>
<reference evidence="2 3" key="1">
    <citation type="submission" date="2018-02" db="EMBL/GenBank/DDBJ databases">
        <title>Mycoplasma marinum and Mycoplasma todarodis sp. nov., moderately halophilic and psychrotolerant mycoplasmas isolated from cephalopods.</title>
        <authorList>
            <person name="Viver T."/>
        </authorList>
    </citation>
    <scope>NUCLEOTIDE SEQUENCE [LARGE SCALE GENOMIC DNA]</scope>
    <source>
        <strain evidence="2 3">PE</strain>
    </source>
</reference>
<dbReference type="RefSeq" id="WP_131599589.1">
    <property type="nucleotide sequence ID" value="NZ_PSZO01000043.1"/>
</dbReference>
<dbReference type="SUPFAM" id="SSF52540">
    <property type="entry name" value="P-loop containing nucleoside triphosphate hydrolases"/>
    <property type="match status" value="1"/>
</dbReference>
<dbReference type="InterPro" id="IPR027417">
    <property type="entry name" value="P-loop_NTPase"/>
</dbReference>
<dbReference type="InterPro" id="IPR003959">
    <property type="entry name" value="ATPase_AAA_core"/>
</dbReference>
<dbReference type="AlphaFoldDB" id="A0A4R0XUC1"/>
<organism evidence="2 3">
    <name type="scientific">Mycoplasma marinum</name>
    <dbReference type="NCBI Taxonomy" id="1937190"/>
    <lineage>
        <taxon>Bacteria</taxon>
        <taxon>Bacillati</taxon>
        <taxon>Mycoplasmatota</taxon>
        <taxon>Mollicutes</taxon>
        <taxon>Mycoplasmataceae</taxon>
        <taxon>Mycoplasma</taxon>
    </lineage>
</organism>
<protein>
    <recommendedName>
        <fullName evidence="1">ATPase AAA-type core domain-containing protein</fullName>
    </recommendedName>
</protein>
<evidence type="ECO:0000313" key="3">
    <source>
        <dbReference type="Proteomes" id="UP000294192"/>
    </source>
</evidence>
<dbReference type="Gene3D" id="3.40.50.300">
    <property type="entry name" value="P-loop containing nucleotide triphosphate hydrolases"/>
    <property type="match status" value="1"/>
</dbReference>